<accession>A0A3N4INZ4</accession>
<keyword evidence="3" id="KW-1185">Reference proteome</keyword>
<protein>
    <submittedName>
        <fullName evidence="2">Uncharacterized protein</fullName>
    </submittedName>
</protein>
<feature type="coiled-coil region" evidence="1">
    <location>
        <begin position="230"/>
        <end position="275"/>
    </location>
</feature>
<evidence type="ECO:0000313" key="2">
    <source>
        <dbReference type="EMBL" id="RPA87893.1"/>
    </source>
</evidence>
<name>A0A3N4INZ4_ASCIM</name>
<dbReference type="EMBL" id="ML119645">
    <property type="protein sequence ID" value="RPA87893.1"/>
    <property type="molecule type" value="Genomic_DNA"/>
</dbReference>
<dbReference type="AlphaFoldDB" id="A0A3N4INZ4"/>
<evidence type="ECO:0000256" key="1">
    <source>
        <dbReference type="SAM" id="Coils"/>
    </source>
</evidence>
<dbReference type="OrthoDB" id="2130750at2759"/>
<gene>
    <name evidence="2" type="ORF">BJ508DRAFT_371413</name>
</gene>
<keyword evidence="1" id="KW-0175">Coiled coil</keyword>
<reference evidence="2 3" key="1">
    <citation type="journal article" date="2018" name="Nat. Ecol. Evol.">
        <title>Pezizomycetes genomes reveal the molecular basis of ectomycorrhizal truffle lifestyle.</title>
        <authorList>
            <person name="Murat C."/>
            <person name="Payen T."/>
            <person name="Noel B."/>
            <person name="Kuo A."/>
            <person name="Morin E."/>
            <person name="Chen J."/>
            <person name="Kohler A."/>
            <person name="Krizsan K."/>
            <person name="Balestrini R."/>
            <person name="Da Silva C."/>
            <person name="Montanini B."/>
            <person name="Hainaut M."/>
            <person name="Levati E."/>
            <person name="Barry K.W."/>
            <person name="Belfiori B."/>
            <person name="Cichocki N."/>
            <person name="Clum A."/>
            <person name="Dockter R.B."/>
            <person name="Fauchery L."/>
            <person name="Guy J."/>
            <person name="Iotti M."/>
            <person name="Le Tacon F."/>
            <person name="Lindquist E.A."/>
            <person name="Lipzen A."/>
            <person name="Malagnac F."/>
            <person name="Mello A."/>
            <person name="Molinier V."/>
            <person name="Miyauchi S."/>
            <person name="Poulain J."/>
            <person name="Riccioni C."/>
            <person name="Rubini A."/>
            <person name="Sitrit Y."/>
            <person name="Splivallo R."/>
            <person name="Traeger S."/>
            <person name="Wang M."/>
            <person name="Zifcakova L."/>
            <person name="Wipf D."/>
            <person name="Zambonelli A."/>
            <person name="Paolocci F."/>
            <person name="Nowrousian M."/>
            <person name="Ottonello S."/>
            <person name="Baldrian P."/>
            <person name="Spatafora J.W."/>
            <person name="Henrissat B."/>
            <person name="Nagy L.G."/>
            <person name="Aury J.M."/>
            <person name="Wincker P."/>
            <person name="Grigoriev I.V."/>
            <person name="Bonfante P."/>
            <person name="Martin F.M."/>
        </authorList>
    </citation>
    <scope>NUCLEOTIDE SEQUENCE [LARGE SCALE GENOMIC DNA]</scope>
    <source>
        <strain evidence="2 3">RN42</strain>
    </source>
</reference>
<evidence type="ECO:0000313" key="3">
    <source>
        <dbReference type="Proteomes" id="UP000275078"/>
    </source>
</evidence>
<sequence length="323" mass="37043">MDTVAMKGCSELESFLSLELWPLLLICTLTLLLSFRNRTCHCHESPFMKNHVELYLKQLKVKSNAMVDRLNEAFSLHMEVLESKLARFEALTSKTEDSESLTEPSKVMGTCFKETISAQLSFSEKDLEYEKTALKHNLSNQNEAFMDVLDMQKEVLTMLLVQQREMMEESFTSLKDHLKRELQAAVDKMETFHAQATNRTEETLLESPTVADITEAVHISVNTAVEATLKSNLRTELQEAKEAIWKGERESHTALEASQNQLKASQKRITELEESITHCKTSNLELMEANRRILKVQEDEKQDYTARNSGRGAYERLITFLKL</sequence>
<dbReference type="Proteomes" id="UP000275078">
    <property type="component" value="Unassembled WGS sequence"/>
</dbReference>
<proteinExistence type="predicted"/>
<organism evidence="2 3">
    <name type="scientific">Ascobolus immersus RN42</name>
    <dbReference type="NCBI Taxonomy" id="1160509"/>
    <lineage>
        <taxon>Eukaryota</taxon>
        <taxon>Fungi</taxon>
        <taxon>Dikarya</taxon>
        <taxon>Ascomycota</taxon>
        <taxon>Pezizomycotina</taxon>
        <taxon>Pezizomycetes</taxon>
        <taxon>Pezizales</taxon>
        <taxon>Ascobolaceae</taxon>
        <taxon>Ascobolus</taxon>
    </lineage>
</organism>